<organism evidence="2 3">
    <name type="scientific">Panthera pardus</name>
    <name type="common">Leopard</name>
    <name type="synonym">Felis pardus</name>
    <dbReference type="NCBI Taxonomy" id="9691"/>
    <lineage>
        <taxon>Eukaryota</taxon>
        <taxon>Metazoa</taxon>
        <taxon>Chordata</taxon>
        <taxon>Craniata</taxon>
        <taxon>Vertebrata</taxon>
        <taxon>Euteleostomi</taxon>
        <taxon>Mammalia</taxon>
        <taxon>Eutheria</taxon>
        <taxon>Laurasiatheria</taxon>
        <taxon>Carnivora</taxon>
        <taxon>Feliformia</taxon>
        <taxon>Felidae</taxon>
        <taxon>Pantherinae</taxon>
        <taxon>Panthera</taxon>
    </lineage>
</organism>
<feature type="compositionally biased region" description="Gly residues" evidence="1">
    <location>
        <begin position="81"/>
        <end position="93"/>
    </location>
</feature>
<feature type="region of interest" description="Disordered" evidence="1">
    <location>
        <begin position="1"/>
        <end position="204"/>
    </location>
</feature>
<evidence type="ECO:0000256" key="1">
    <source>
        <dbReference type="SAM" id="MobiDB-lite"/>
    </source>
</evidence>
<dbReference type="GeneID" id="109252471"/>
<proteinExistence type="predicted"/>
<dbReference type="Proteomes" id="UP001165780">
    <property type="component" value="Unplaced"/>
</dbReference>
<dbReference type="RefSeq" id="XP_053761273.1">
    <property type="nucleotide sequence ID" value="XM_053905298.1"/>
</dbReference>
<feature type="compositionally biased region" description="Low complexity" evidence="1">
    <location>
        <begin position="148"/>
        <end position="164"/>
    </location>
</feature>
<reference evidence="3" key="1">
    <citation type="submission" date="2025-08" db="UniProtKB">
        <authorList>
            <consortium name="RefSeq"/>
        </authorList>
    </citation>
    <scope>IDENTIFICATION</scope>
    <source>
        <tissue evidence="3">Whole blood</tissue>
    </source>
</reference>
<evidence type="ECO:0000313" key="3">
    <source>
        <dbReference type="RefSeq" id="XP_053761273.1"/>
    </source>
</evidence>
<feature type="compositionally biased region" description="Basic and acidic residues" evidence="1">
    <location>
        <begin position="21"/>
        <end position="42"/>
    </location>
</feature>
<feature type="compositionally biased region" description="Pro residues" evidence="1">
    <location>
        <begin position="71"/>
        <end position="80"/>
    </location>
</feature>
<accession>A0A9W2VSA5</accession>
<feature type="compositionally biased region" description="Basic residues" evidence="1">
    <location>
        <begin position="186"/>
        <end position="201"/>
    </location>
</feature>
<gene>
    <name evidence="3" type="primary">LOC109252471</name>
</gene>
<dbReference type="AlphaFoldDB" id="A0A9W2VSA5"/>
<sequence length="290" mass="29947">MEIYLWKRTRSPELPGLPELPARRTLGEPRGARSPRPAERRAGRCGRGGSAGRELIDGARGQVTRGATFPEPSPRWPPGPGRGRTGAERGGSLGTKLLGLRRRGPAAEGRGPGGAGALGRLLPGRAGPGVPGREPVSRGDGGAPPPSSASCAALQQRGRPAAAGEEAEEEPPERAARAQSCGVAFPRRRGAGSRSRPRAFSRSRLEPRGERCLLSPGSFLQTENSLVFGQLGAGAPVPARCSTELTLAHSPAIIDGPNTPRGARPARDAAAAAAAAGRQAARACGSWSRY</sequence>
<evidence type="ECO:0000313" key="2">
    <source>
        <dbReference type="Proteomes" id="UP001165780"/>
    </source>
</evidence>
<name>A0A9W2VSA5_PANPR</name>
<protein>
    <submittedName>
        <fullName evidence="3">Collagen alpha-1(III) chain-like</fullName>
    </submittedName>
</protein>
<keyword evidence="2" id="KW-1185">Reference proteome</keyword>